<feature type="transmembrane region" description="Helical" evidence="1">
    <location>
        <begin position="45"/>
        <end position="67"/>
    </location>
</feature>
<gene>
    <name evidence="2" type="ORF">DSL99_805</name>
</gene>
<proteinExistence type="predicted"/>
<dbReference type="EMBL" id="QOVL01000003">
    <property type="protein sequence ID" value="RXG32482.1"/>
    <property type="molecule type" value="Genomic_DNA"/>
</dbReference>
<name>A0A4Q0PQI2_9FLAO</name>
<keyword evidence="1" id="KW-1133">Transmembrane helix</keyword>
<accession>A0A4Q0PQI2</accession>
<dbReference type="RefSeq" id="WP_073097448.1">
    <property type="nucleotide sequence ID" value="NZ_QOVL01000003.1"/>
</dbReference>
<keyword evidence="1" id="KW-0472">Membrane</keyword>
<protein>
    <submittedName>
        <fullName evidence="2">Uncharacterized protein</fullName>
    </submittedName>
</protein>
<dbReference type="AlphaFoldDB" id="A0A4Q0PQI2"/>
<evidence type="ECO:0000313" key="2">
    <source>
        <dbReference type="EMBL" id="RXG32482.1"/>
    </source>
</evidence>
<dbReference type="Proteomes" id="UP000290608">
    <property type="component" value="Unassembled WGS sequence"/>
</dbReference>
<comment type="caution">
    <text evidence="2">The sequence shown here is derived from an EMBL/GenBank/DDBJ whole genome shotgun (WGS) entry which is preliminary data.</text>
</comment>
<sequence length="72" mass="8185">MSSLKTIKYSKQLIGSSLVWLIGIGMIGFAIANSNSFEQLAQLKYIPIYTVILLSSLCLGLYHYLYWQDHKV</sequence>
<reference evidence="2 3" key="1">
    <citation type="submission" date="2018-07" db="EMBL/GenBank/DDBJ databases">
        <title>Leeuwenhoekiella genomics.</title>
        <authorList>
            <person name="Tahon G."/>
            <person name="Willems A."/>
        </authorList>
    </citation>
    <scope>NUCLEOTIDE SEQUENCE [LARGE SCALE GENOMIC DNA]</scope>
    <source>
        <strain evidence="2 3">LMG 1345</strain>
    </source>
</reference>
<keyword evidence="1" id="KW-0812">Transmembrane</keyword>
<evidence type="ECO:0000313" key="3">
    <source>
        <dbReference type="Proteomes" id="UP000290608"/>
    </source>
</evidence>
<organism evidence="2 3">
    <name type="scientific">Leeuwenhoekiella marinoflava</name>
    <dbReference type="NCBI Taxonomy" id="988"/>
    <lineage>
        <taxon>Bacteria</taxon>
        <taxon>Pseudomonadati</taxon>
        <taxon>Bacteroidota</taxon>
        <taxon>Flavobacteriia</taxon>
        <taxon>Flavobacteriales</taxon>
        <taxon>Flavobacteriaceae</taxon>
        <taxon>Leeuwenhoekiella</taxon>
    </lineage>
</organism>
<evidence type="ECO:0000256" key="1">
    <source>
        <dbReference type="SAM" id="Phobius"/>
    </source>
</evidence>
<feature type="transmembrane region" description="Helical" evidence="1">
    <location>
        <begin position="12"/>
        <end position="33"/>
    </location>
</feature>